<name>A0ABW4YLB7_9BACL</name>
<dbReference type="InterPro" id="IPR010359">
    <property type="entry name" value="IrrE_HExxH"/>
</dbReference>
<feature type="domain" description="IrrE N-terminal-like" evidence="1">
    <location>
        <begin position="48"/>
        <end position="151"/>
    </location>
</feature>
<keyword evidence="3" id="KW-1185">Reference proteome</keyword>
<evidence type="ECO:0000259" key="1">
    <source>
        <dbReference type="Pfam" id="PF06114"/>
    </source>
</evidence>
<evidence type="ECO:0000313" key="2">
    <source>
        <dbReference type="EMBL" id="MFD2116397.1"/>
    </source>
</evidence>
<dbReference type="Pfam" id="PF06114">
    <property type="entry name" value="Peptidase_M78"/>
    <property type="match status" value="1"/>
</dbReference>
<evidence type="ECO:0000313" key="3">
    <source>
        <dbReference type="Proteomes" id="UP001597362"/>
    </source>
</evidence>
<gene>
    <name evidence="2" type="ORF">ACFSJH_11755</name>
</gene>
<protein>
    <submittedName>
        <fullName evidence="2">ImmA/IrrE family metallo-endopeptidase</fullName>
    </submittedName>
</protein>
<sequence>MAIDMNLYRPAHLELKIEQCYKQHGIHTPDDLTIDNVSAAFNIELGYYDGKPFADWDDDIGIVVLNQQDPYIQQKVIFYHEAAHCVLHAGDQHQMHELFKNLQEAQSARFQYYAAIPYYMIPNVIYGSYDDYVLCLVDIFQLPYSFVRKRVVQILNRIQQEQQDRDYINQTKPKPATYEYSSETKRILNQLHQQVAERNAPYHVQH</sequence>
<dbReference type="EMBL" id="JBHUHO010000030">
    <property type="protein sequence ID" value="MFD2116397.1"/>
    <property type="molecule type" value="Genomic_DNA"/>
</dbReference>
<dbReference type="Proteomes" id="UP001597362">
    <property type="component" value="Unassembled WGS sequence"/>
</dbReference>
<dbReference type="RefSeq" id="WP_377772521.1">
    <property type="nucleotide sequence ID" value="NZ_JBHUHO010000030.1"/>
</dbReference>
<proteinExistence type="predicted"/>
<reference evidence="3" key="1">
    <citation type="journal article" date="2019" name="Int. J. Syst. Evol. Microbiol.">
        <title>The Global Catalogue of Microorganisms (GCM) 10K type strain sequencing project: providing services to taxonomists for standard genome sequencing and annotation.</title>
        <authorList>
            <consortium name="The Broad Institute Genomics Platform"/>
            <consortium name="The Broad Institute Genome Sequencing Center for Infectious Disease"/>
            <person name="Wu L."/>
            <person name="Ma J."/>
        </authorList>
    </citation>
    <scope>NUCLEOTIDE SEQUENCE [LARGE SCALE GENOMIC DNA]</scope>
    <source>
        <strain evidence="3">GH52</strain>
    </source>
</reference>
<organism evidence="2 3">
    <name type="scientific">Paenibacillus yanchengensis</name>
    <dbReference type="NCBI Taxonomy" id="2035833"/>
    <lineage>
        <taxon>Bacteria</taxon>
        <taxon>Bacillati</taxon>
        <taxon>Bacillota</taxon>
        <taxon>Bacilli</taxon>
        <taxon>Bacillales</taxon>
        <taxon>Paenibacillaceae</taxon>
        <taxon>Paenibacillus</taxon>
    </lineage>
</organism>
<comment type="caution">
    <text evidence="2">The sequence shown here is derived from an EMBL/GenBank/DDBJ whole genome shotgun (WGS) entry which is preliminary data.</text>
</comment>
<accession>A0ABW4YLB7</accession>